<dbReference type="EMBL" id="JACNJN010000080">
    <property type="protein sequence ID" value="MBC8334820.1"/>
    <property type="molecule type" value="Genomic_DNA"/>
</dbReference>
<dbReference type="Proteomes" id="UP000614469">
    <property type="component" value="Unassembled WGS sequence"/>
</dbReference>
<protein>
    <submittedName>
        <fullName evidence="3">Uncharacterized protein</fullName>
    </submittedName>
</protein>
<accession>A0A8J6NII2</accession>
<dbReference type="AlphaFoldDB" id="A0A8J6NII2"/>
<feature type="signal peptide" evidence="2">
    <location>
        <begin position="1"/>
        <end position="20"/>
    </location>
</feature>
<evidence type="ECO:0000313" key="4">
    <source>
        <dbReference type="Proteomes" id="UP000614469"/>
    </source>
</evidence>
<feature type="compositionally biased region" description="Polar residues" evidence="1">
    <location>
        <begin position="28"/>
        <end position="43"/>
    </location>
</feature>
<evidence type="ECO:0000256" key="2">
    <source>
        <dbReference type="SAM" id="SignalP"/>
    </source>
</evidence>
<evidence type="ECO:0000313" key="3">
    <source>
        <dbReference type="EMBL" id="MBC8334820.1"/>
    </source>
</evidence>
<gene>
    <name evidence="3" type="ORF">H8E29_06110</name>
</gene>
<name>A0A8J6NII2_9CHLR</name>
<evidence type="ECO:0000256" key="1">
    <source>
        <dbReference type="SAM" id="MobiDB-lite"/>
    </source>
</evidence>
<feature type="region of interest" description="Disordered" evidence="1">
    <location>
        <begin position="28"/>
        <end position="54"/>
    </location>
</feature>
<feature type="chain" id="PRO_5035286106" evidence="2">
    <location>
        <begin position="21"/>
        <end position="178"/>
    </location>
</feature>
<proteinExistence type="predicted"/>
<keyword evidence="2" id="KW-0732">Signal</keyword>
<dbReference type="PROSITE" id="PS51257">
    <property type="entry name" value="PROKAR_LIPOPROTEIN"/>
    <property type="match status" value="1"/>
</dbReference>
<comment type="caution">
    <text evidence="3">The sequence shown here is derived from an EMBL/GenBank/DDBJ whole genome shotgun (WGS) entry which is preliminary data.</text>
</comment>
<reference evidence="3 4" key="1">
    <citation type="submission" date="2020-08" db="EMBL/GenBank/DDBJ databases">
        <title>Bridging the membrane lipid divide: bacteria of the FCB group superphylum have the potential to synthesize archaeal ether lipids.</title>
        <authorList>
            <person name="Villanueva L."/>
            <person name="Von Meijenfeldt F.A.B."/>
            <person name="Westbye A.B."/>
            <person name="Yadav S."/>
            <person name="Hopmans E.C."/>
            <person name="Dutilh B.E."/>
            <person name="Sinninghe Damste J.S."/>
        </authorList>
    </citation>
    <scope>NUCLEOTIDE SEQUENCE [LARGE SCALE GENOMIC DNA]</scope>
    <source>
        <strain evidence="3">NIOZ-UU36</strain>
    </source>
</reference>
<organism evidence="3 4">
    <name type="scientific">Candidatus Desulfolinea nitratireducens</name>
    <dbReference type="NCBI Taxonomy" id="2841698"/>
    <lineage>
        <taxon>Bacteria</taxon>
        <taxon>Bacillati</taxon>
        <taxon>Chloroflexota</taxon>
        <taxon>Anaerolineae</taxon>
        <taxon>Anaerolineales</taxon>
        <taxon>Anaerolineales incertae sedis</taxon>
        <taxon>Candidatus Desulfolinea</taxon>
    </lineage>
</organism>
<sequence length="178" mass="19434">MIKFVHLIFPFTLLLLTACGTENLDISTISPTQTPKSESSESVGPSPKPAPAVVGTEFPREADADVVHVRAVSDADGSWTFLVTIKHPDTGWDDYADGWDVVTQAGIVLKANPNDPFTRLLAHPHVDEQPFTRSQRGIIIPENVFQVTVRAHDIVDGFGGQEIIIDLQNDSGEGYELE</sequence>